<feature type="domain" description="Endonuclease/exonuclease/phosphatase" evidence="2">
    <location>
        <begin position="34"/>
        <end position="254"/>
    </location>
</feature>
<dbReference type="Gene3D" id="3.60.10.10">
    <property type="entry name" value="Endonuclease/exonuclease/phosphatase"/>
    <property type="match status" value="1"/>
</dbReference>
<keyword evidence="1" id="KW-0732">Signal</keyword>
<dbReference type="SUPFAM" id="SSF56219">
    <property type="entry name" value="DNase I-like"/>
    <property type="match status" value="1"/>
</dbReference>
<reference evidence="4" key="1">
    <citation type="submission" date="2017-01" db="EMBL/GenBank/DDBJ databases">
        <authorList>
            <person name="Varghese N."/>
            <person name="Submissions S."/>
        </authorList>
    </citation>
    <scope>NUCLEOTIDE SEQUENCE [LARGE SCALE GENOMIC DNA]</scope>
    <source>
        <strain evidence="4">DSM 15366</strain>
    </source>
</reference>
<protein>
    <submittedName>
        <fullName evidence="3">Metal-dependent hydrolase, endonuclease/exonuclease/phosphatase family</fullName>
    </submittedName>
</protein>
<dbReference type="InterPro" id="IPR051916">
    <property type="entry name" value="GPI-anchor_lipid_remodeler"/>
</dbReference>
<dbReference type="PANTHER" id="PTHR14859:SF15">
    <property type="entry name" value="ENDONUCLEASE_EXONUCLEASE_PHOSPHATASE DOMAIN-CONTAINING PROTEIN"/>
    <property type="match status" value="1"/>
</dbReference>
<keyword evidence="3" id="KW-0269">Exonuclease</keyword>
<organism evidence="3 4">
    <name type="scientific">Maribacter ulvicola</name>
    <dbReference type="NCBI Taxonomy" id="228959"/>
    <lineage>
        <taxon>Bacteria</taxon>
        <taxon>Pseudomonadati</taxon>
        <taxon>Bacteroidota</taxon>
        <taxon>Flavobacteriia</taxon>
        <taxon>Flavobacteriales</taxon>
        <taxon>Flavobacteriaceae</taxon>
        <taxon>Maribacter</taxon>
    </lineage>
</organism>
<keyword evidence="3" id="KW-0378">Hydrolase</keyword>
<name>A0A1N6ZY69_9FLAO</name>
<dbReference type="InterPro" id="IPR036691">
    <property type="entry name" value="Endo/exonu/phosph_ase_sf"/>
</dbReference>
<feature type="signal peptide" evidence="1">
    <location>
        <begin position="1"/>
        <end position="19"/>
    </location>
</feature>
<sequence length="266" mass="30538">MNKRCFLRLWLLVVPLQWAFGQTNIDSTRIVRVLSYNIYHGETVGLDKQFDLDELARIINDEKPDLVALQEVDFKTNRVLKKDLVTELGLRTKMQAIFGKAMSFDGGEYGEGVLSDYSFLSTKNHTLVVREGNEPRAALEVNVIIKSNDTIKFIGTHLDHTNIETDRIDQAKQINDLFAIDEVPTILAGDLNALPGSETMHVFYKYWKQSFLENVPTYPAQEPRDKIDYILFKPANRWRVLETKVIDEKLASDHRAILSVLELLKK</sequence>
<dbReference type="Proteomes" id="UP000186953">
    <property type="component" value="Unassembled WGS sequence"/>
</dbReference>
<dbReference type="GO" id="GO:0004527">
    <property type="term" value="F:exonuclease activity"/>
    <property type="evidence" value="ECO:0007669"/>
    <property type="project" value="UniProtKB-KW"/>
</dbReference>
<dbReference type="PANTHER" id="PTHR14859">
    <property type="entry name" value="CALCOFLUOR WHITE HYPERSENSITIVE PROTEIN PRECURSOR"/>
    <property type="match status" value="1"/>
</dbReference>
<evidence type="ECO:0000256" key="1">
    <source>
        <dbReference type="SAM" id="SignalP"/>
    </source>
</evidence>
<evidence type="ECO:0000313" key="4">
    <source>
        <dbReference type="Proteomes" id="UP000186953"/>
    </source>
</evidence>
<keyword evidence="3" id="KW-0540">Nuclease</keyword>
<dbReference type="InterPro" id="IPR005135">
    <property type="entry name" value="Endo/exonuclease/phosphatase"/>
</dbReference>
<dbReference type="EMBL" id="FTMA01000010">
    <property type="protein sequence ID" value="SIR31797.1"/>
    <property type="molecule type" value="Genomic_DNA"/>
</dbReference>
<dbReference type="GO" id="GO:0006506">
    <property type="term" value="P:GPI anchor biosynthetic process"/>
    <property type="evidence" value="ECO:0007669"/>
    <property type="project" value="TreeGrafter"/>
</dbReference>
<keyword evidence="3" id="KW-0255">Endonuclease</keyword>
<accession>A0A1N6ZY69</accession>
<dbReference type="AlphaFoldDB" id="A0A1N6ZY69"/>
<dbReference type="STRING" id="228959.SAMN05421797_11019"/>
<dbReference type="Pfam" id="PF03372">
    <property type="entry name" value="Exo_endo_phos"/>
    <property type="match status" value="1"/>
</dbReference>
<dbReference type="GO" id="GO:0016020">
    <property type="term" value="C:membrane"/>
    <property type="evidence" value="ECO:0007669"/>
    <property type="project" value="GOC"/>
</dbReference>
<gene>
    <name evidence="3" type="ORF">SAMN05421797_11019</name>
</gene>
<evidence type="ECO:0000313" key="3">
    <source>
        <dbReference type="EMBL" id="SIR31797.1"/>
    </source>
</evidence>
<dbReference type="GO" id="GO:0004519">
    <property type="term" value="F:endonuclease activity"/>
    <property type="evidence" value="ECO:0007669"/>
    <property type="project" value="UniProtKB-KW"/>
</dbReference>
<feature type="chain" id="PRO_5012839796" evidence="1">
    <location>
        <begin position="20"/>
        <end position="266"/>
    </location>
</feature>
<proteinExistence type="predicted"/>
<keyword evidence="4" id="KW-1185">Reference proteome</keyword>
<dbReference type="RefSeq" id="WP_084182131.1">
    <property type="nucleotide sequence ID" value="NZ_FTMA01000010.1"/>
</dbReference>
<dbReference type="OrthoDB" id="5447300at2"/>
<evidence type="ECO:0000259" key="2">
    <source>
        <dbReference type="Pfam" id="PF03372"/>
    </source>
</evidence>